<accession>A0ABX7P7P9</accession>
<sequence>MSDEQLEARVRAIALEVMTGAKAVNEDGAGNWSVATVHGAPDVSVSPRADGHHAVSVELLDEDTGQLMPLPLATTRGEVLRPVRAAKHGLLARAEELARRLGVLDARPEGAEDSVEARVEAIAREVLKGAGVDVAVNLDDEGHWKVETELLHMPSLWELHHQVLATTRGDVPMPRLVEKLGLTVQVEELARRLGTLGFQPEEAPLDEEQAEAFNGAVEDLRLELNLGAHSLAEILSIGGGLHWPYLDDDDVIRRVLKAFVQDVQKRLADEKDWPEVIEADRLEAAFEDLRAAGIIAKMGATDTLSGGWTLMQELATDQRDRGLSPWGAVFFHDQDTEHALEGGPLHLAFGELTDEEERDDEKDVAVGRAVVEALRTHGFEPEWNGSAGTRITLLPAFPWRRRRMHVDTTEEVYPQFLPGELVELFPRLRILRLRGDDLTPYELSRMRSNSVEELTVKYDDEAKARDALPDIVERAKGRFPRLKSVTVASGTYEETEYLT</sequence>
<keyword evidence="3" id="KW-1185">Reference proteome</keyword>
<gene>
    <name evidence="2" type="ORF">JY651_16700</name>
</gene>
<organism evidence="2 3">
    <name type="scientific">Pyxidicoccus parkwayensis</name>
    <dbReference type="NCBI Taxonomy" id="2813578"/>
    <lineage>
        <taxon>Bacteria</taxon>
        <taxon>Pseudomonadati</taxon>
        <taxon>Myxococcota</taxon>
        <taxon>Myxococcia</taxon>
        <taxon>Myxococcales</taxon>
        <taxon>Cystobacterineae</taxon>
        <taxon>Myxococcaceae</taxon>
        <taxon>Pyxidicoccus</taxon>
    </lineage>
</organism>
<dbReference type="Pfam" id="PF21831">
    <property type="entry name" value="DUF6891"/>
    <property type="match status" value="1"/>
</dbReference>
<evidence type="ECO:0000259" key="1">
    <source>
        <dbReference type="Pfam" id="PF21831"/>
    </source>
</evidence>
<feature type="domain" description="DUF6891" evidence="1">
    <location>
        <begin position="213"/>
        <end position="403"/>
    </location>
</feature>
<dbReference type="EMBL" id="CP071090">
    <property type="protein sequence ID" value="QSQ26466.1"/>
    <property type="molecule type" value="Genomic_DNA"/>
</dbReference>
<name>A0ABX7P7P9_9BACT</name>
<dbReference type="InterPro" id="IPR054186">
    <property type="entry name" value="DUF6891"/>
</dbReference>
<proteinExistence type="predicted"/>
<dbReference type="Proteomes" id="UP000662747">
    <property type="component" value="Chromosome"/>
</dbReference>
<dbReference type="RefSeq" id="WP_206728013.1">
    <property type="nucleotide sequence ID" value="NZ_CP071090.1"/>
</dbReference>
<reference evidence="2 3" key="1">
    <citation type="submission" date="2021-02" db="EMBL/GenBank/DDBJ databases">
        <title>De Novo genome assembly of isolated myxobacteria.</title>
        <authorList>
            <person name="Stevens D.C."/>
        </authorList>
    </citation>
    <scope>NUCLEOTIDE SEQUENCE [LARGE SCALE GENOMIC DNA]</scope>
    <source>
        <strain evidence="3">SCPEA02</strain>
    </source>
</reference>
<evidence type="ECO:0000313" key="3">
    <source>
        <dbReference type="Proteomes" id="UP000662747"/>
    </source>
</evidence>
<protein>
    <recommendedName>
        <fullName evidence="1">DUF6891 domain-containing protein</fullName>
    </recommendedName>
</protein>
<evidence type="ECO:0000313" key="2">
    <source>
        <dbReference type="EMBL" id="QSQ26466.1"/>
    </source>
</evidence>